<reference evidence="3 4" key="1">
    <citation type="submission" date="2017-04" db="EMBL/GenBank/DDBJ databases">
        <title>The genome sequence of Parageobacillus galactosidasius DSM 18751.</title>
        <authorList>
            <person name="Ramaloko W.T."/>
            <person name="Koen N."/>
            <person name="Polliack S."/>
            <person name="Aliyu H."/>
            <person name="Lebre P."/>
            <person name="Mohr T."/>
            <person name="Oswald F."/>
            <person name="Zwick M."/>
            <person name="Neumann A."/>
            <person name="Syldatk C."/>
            <person name="Cowan D."/>
            <person name="De Maayer P."/>
        </authorList>
    </citation>
    <scope>NUCLEOTIDE SEQUENCE [LARGE SCALE GENOMIC DNA]</scope>
    <source>
        <strain evidence="3 4">DSM 18751</strain>
    </source>
</reference>
<evidence type="ECO:0000313" key="3">
    <source>
        <dbReference type="EMBL" id="OXB93625.1"/>
    </source>
</evidence>
<organism evidence="3 4">
    <name type="scientific">Parageobacillus galactosidasius</name>
    <dbReference type="NCBI Taxonomy" id="883812"/>
    <lineage>
        <taxon>Bacteria</taxon>
        <taxon>Bacillati</taxon>
        <taxon>Bacillota</taxon>
        <taxon>Bacilli</taxon>
        <taxon>Bacillales</taxon>
        <taxon>Anoxybacillaceae</taxon>
        <taxon>Parageobacillus</taxon>
    </lineage>
</organism>
<keyword evidence="2" id="KW-0812">Transmembrane</keyword>
<comment type="caution">
    <text evidence="3">The sequence shown here is derived from an EMBL/GenBank/DDBJ whole genome shotgun (WGS) entry which is preliminary data.</text>
</comment>
<protein>
    <submittedName>
        <fullName evidence="3">Uncharacterized protein</fullName>
    </submittedName>
</protein>
<dbReference type="RefSeq" id="WP_012748932.1">
    <property type="nucleotide sequence ID" value="NZ_NDYL01000001.1"/>
</dbReference>
<proteinExistence type="predicted"/>
<gene>
    <name evidence="3" type="ORF">B9L23_01190</name>
</gene>
<dbReference type="Proteomes" id="UP000198394">
    <property type="component" value="Unassembled WGS sequence"/>
</dbReference>
<feature type="transmembrane region" description="Helical" evidence="2">
    <location>
        <begin position="29"/>
        <end position="50"/>
    </location>
</feature>
<keyword evidence="2" id="KW-1133">Transmembrane helix</keyword>
<keyword evidence="1" id="KW-0175">Coiled coil</keyword>
<feature type="transmembrane region" description="Helical" evidence="2">
    <location>
        <begin position="5"/>
        <end position="23"/>
    </location>
</feature>
<sequence>MRTIIIWCIVGAAIGWMLGMAGVQIPDWAAVGIVIALVVVIVGYHAYVLFWTKNIQLVEAYLKKRKKQPYYALMLALANGDLEKAERYAEQLTGKYEEARKSALANIQIEKNQLEEAADIANEIKNDTVRYYNQALVALMQGKEEQFAQAKNNVANRVLRYVLEAEKAFRQGDKKEAEQLGHLAISSARGLQKYVLVRSLERQQKNPNRHSFF</sequence>
<evidence type="ECO:0000256" key="2">
    <source>
        <dbReference type="SAM" id="Phobius"/>
    </source>
</evidence>
<name>A0A226QMP1_9BACL</name>
<accession>A0A226QMP1</accession>
<dbReference type="EMBL" id="NDYL01000001">
    <property type="protein sequence ID" value="OXB93625.1"/>
    <property type="molecule type" value="Genomic_DNA"/>
</dbReference>
<keyword evidence="2" id="KW-0472">Membrane</keyword>
<keyword evidence="4" id="KW-1185">Reference proteome</keyword>
<dbReference type="AlphaFoldDB" id="A0A226QMP1"/>
<evidence type="ECO:0000256" key="1">
    <source>
        <dbReference type="SAM" id="Coils"/>
    </source>
</evidence>
<evidence type="ECO:0000313" key="4">
    <source>
        <dbReference type="Proteomes" id="UP000198394"/>
    </source>
</evidence>
<feature type="coiled-coil region" evidence="1">
    <location>
        <begin position="75"/>
        <end position="153"/>
    </location>
</feature>